<organism evidence="3">
    <name type="scientific">Psilocybe cubensis</name>
    <name type="common">Psychedelic mushroom</name>
    <name type="synonym">Stropharia cubensis</name>
    <dbReference type="NCBI Taxonomy" id="181762"/>
    <lineage>
        <taxon>Eukaryota</taxon>
        <taxon>Fungi</taxon>
        <taxon>Dikarya</taxon>
        <taxon>Basidiomycota</taxon>
        <taxon>Agaricomycotina</taxon>
        <taxon>Agaricomycetes</taxon>
        <taxon>Agaricomycetidae</taxon>
        <taxon>Agaricales</taxon>
        <taxon>Agaricineae</taxon>
        <taxon>Strophariaceae</taxon>
        <taxon>Psilocybe</taxon>
    </lineage>
</organism>
<dbReference type="EMBL" id="JAFIQS010000008">
    <property type="protein sequence ID" value="KAG5166666.1"/>
    <property type="molecule type" value="Genomic_DNA"/>
</dbReference>
<feature type="compositionally biased region" description="Polar residues" evidence="1">
    <location>
        <begin position="188"/>
        <end position="202"/>
    </location>
</feature>
<dbReference type="OrthoDB" id="2576496at2759"/>
<sequence>MPTSTVRLCQEDVVNVSKDLIRPSGWQCEWNITGHFNKPVMCRIMLTSWQAYLKHLLIHCREYRHENKNTYGCRLPRCSLASGITPTSYNDLIKHLEHSHLNRSALQCPIKGCNSVSFTRHTALEKHFMDEHPEVLDTIVTRPSPLLQPSWKPFYPIHVEIPPLPTSVLPGLVILPAIQGSWRGRPSTPKNLVNENGVNSSPKKLAKMDSWEVKPKPREESPDEAHDFEFDDLEIQYIKQGDQILPKFLTAEQCVIRPEGPHYDLARPQPQLDPNEYGHRVLPATILYDAWRRQHESEFVFTSSEDEKDEGEGGCENENENDSTAGASS</sequence>
<protein>
    <recommendedName>
        <fullName evidence="2">C2H2-type domain-containing protein</fullName>
    </recommendedName>
</protein>
<evidence type="ECO:0000259" key="2">
    <source>
        <dbReference type="SMART" id="SM00355"/>
    </source>
</evidence>
<dbReference type="AlphaFoldDB" id="A0A8H7XVA9"/>
<proteinExistence type="predicted"/>
<dbReference type="InterPro" id="IPR013087">
    <property type="entry name" value="Znf_C2H2_type"/>
</dbReference>
<evidence type="ECO:0000256" key="1">
    <source>
        <dbReference type="SAM" id="MobiDB-lite"/>
    </source>
</evidence>
<gene>
    <name evidence="3" type="ORF">JR316_008756</name>
</gene>
<feature type="domain" description="C2H2-type" evidence="2">
    <location>
        <begin position="71"/>
        <end position="100"/>
    </location>
</feature>
<evidence type="ECO:0000313" key="3">
    <source>
        <dbReference type="EMBL" id="KAG5166666.1"/>
    </source>
</evidence>
<comment type="caution">
    <text evidence="3">The sequence shown here is derived from an EMBL/GenBank/DDBJ whole genome shotgun (WGS) entry which is preliminary data.</text>
</comment>
<accession>A0A8H7XVA9</accession>
<dbReference type="SMART" id="SM00355">
    <property type="entry name" value="ZnF_C2H2"/>
    <property type="match status" value="2"/>
</dbReference>
<reference evidence="3" key="1">
    <citation type="submission" date="2021-02" db="EMBL/GenBank/DDBJ databases">
        <title>Psilocybe cubensis genome.</title>
        <authorList>
            <person name="Mckernan K.J."/>
            <person name="Crawford S."/>
            <person name="Trippe A."/>
            <person name="Kane L.T."/>
            <person name="Mclaughlin S."/>
        </authorList>
    </citation>
    <scope>NUCLEOTIDE SEQUENCE [LARGE SCALE GENOMIC DNA]</scope>
    <source>
        <strain evidence="3">MGC-MH-2018</strain>
    </source>
</reference>
<feature type="region of interest" description="Disordered" evidence="1">
    <location>
        <begin position="299"/>
        <end position="329"/>
    </location>
</feature>
<feature type="compositionally biased region" description="Acidic residues" evidence="1">
    <location>
        <begin position="304"/>
        <end position="321"/>
    </location>
</feature>
<feature type="region of interest" description="Disordered" evidence="1">
    <location>
        <begin position="186"/>
        <end position="209"/>
    </location>
</feature>
<feature type="domain" description="C2H2-type" evidence="2">
    <location>
        <begin position="106"/>
        <end position="132"/>
    </location>
</feature>
<name>A0A8H7XVA9_PSICU</name>